<feature type="region of interest" description="Disordered" evidence="1">
    <location>
        <begin position="1"/>
        <end position="45"/>
    </location>
</feature>
<evidence type="ECO:0000313" key="3">
    <source>
        <dbReference type="Proteomes" id="UP001168821"/>
    </source>
</evidence>
<dbReference type="EMBL" id="JALNTZ010000006">
    <property type="protein sequence ID" value="KAJ3649849.1"/>
    <property type="molecule type" value="Genomic_DNA"/>
</dbReference>
<evidence type="ECO:0000313" key="2">
    <source>
        <dbReference type="EMBL" id="KAJ3649849.1"/>
    </source>
</evidence>
<dbReference type="AlphaFoldDB" id="A0AA38I6M0"/>
<gene>
    <name evidence="2" type="ORF">Zmor_021567</name>
</gene>
<organism evidence="2 3">
    <name type="scientific">Zophobas morio</name>
    <dbReference type="NCBI Taxonomy" id="2755281"/>
    <lineage>
        <taxon>Eukaryota</taxon>
        <taxon>Metazoa</taxon>
        <taxon>Ecdysozoa</taxon>
        <taxon>Arthropoda</taxon>
        <taxon>Hexapoda</taxon>
        <taxon>Insecta</taxon>
        <taxon>Pterygota</taxon>
        <taxon>Neoptera</taxon>
        <taxon>Endopterygota</taxon>
        <taxon>Coleoptera</taxon>
        <taxon>Polyphaga</taxon>
        <taxon>Cucujiformia</taxon>
        <taxon>Tenebrionidae</taxon>
        <taxon>Zophobas</taxon>
    </lineage>
</organism>
<comment type="caution">
    <text evidence="2">The sequence shown here is derived from an EMBL/GenBank/DDBJ whole genome shotgun (WGS) entry which is preliminary data.</text>
</comment>
<proteinExistence type="predicted"/>
<accession>A0AA38I6M0</accession>
<dbReference type="Proteomes" id="UP001168821">
    <property type="component" value="Unassembled WGS sequence"/>
</dbReference>
<reference evidence="2" key="1">
    <citation type="journal article" date="2023" name="G3 (Bethesda)">
        <title>Whole genome assemblies of Zophobas morio and Tenebrio molitor.</title>
        <authorList>
            <person name="Kaur S."/>
            <person name="Stinson S.A."/>
            <person name="diCenzo G.C."/>
        </authorList>
    </citation>
    <scope>NUCLEOTIDE SEQUENCE</scope>
    <source>
        <strain evidence="2">QUZm001</strain>
    </source>
</reference>
<name>A0AA38I6M0_9CUCU</name>
<keyword evidence="3" id="KW-1185">Reference proteome</keyword>
<sequence>MAKRDVSDNIQPQNIEIKPVPKEAKTTDNTVQNGNVNKCKSGNTPPKKRSLLIIGISSHVDSPNEEGDSFAISRIIKYSSIHLTCMNPMTEDDVLKYIENTMTSLAVIKKNIPAK</sequence>
<evidence type="ECO:0000256" key="1">
    <source>
        <dbReference type="SAM" id="MobiDB-lite"/>
    </source>
</evidence>
<feature type="compositionally biased region" description="Polar residues" evidence="1">
    <location>
        <begin position="27"/>
        <end position="44"/>
    </location>
</feature>
<protein>
    <submittedName>
        <fullName evidence="2">Uncharacterized protein</fullName>
    </submittedName>
</protein>